<evidence type="ECO:0000259" key="9">
    <source>
        <dbReference type="Pfam" id="PF13868"/>
    </source>
</evidence>
<dbReference type="Proteomes" id="UP001314229">
    <property type="component" value="Unassembled WGS sequence"/>
</dbReference>
<evidence type="ECO:0000313" key="11">
    <source>
        <dbReference type="Proteomes" id="UP001314229"/>
    </source>
</evidence>
<gene>
    <name evidence="10" type="ORF">FSCOSCO3_A033074</name>
</gene>
<evidence type="ECO:0000256" key="7">
    <source>
        <dbReference type="ARBA" id="ARBA00034142"/>
    </source>
</evidence>
<dbReference type="GO" id="GO:0031514">
    <property type="term" value="C:motile cilium"/>
    <property type="evidence" value="ECO:0007669"/>
    <property type="project" value="UniProtKB-SubCell"/>
</dbReference>
<comment type="subcellular location">
    <subcellularLocation>
        <location evidence="1">Cell projection</location>
        <location evidence="1">Cilium</location>
        <location evidence="1">Flagellum</location>
    </subcellularLocation>
</comment>
<dbReference type="InterPro" id="IPR033253">
    <property type="entry name" value="CFAP45"/>
</dbReference>
<evidence type="ECO:0000256" key="8">
    <source>
        <dbReference type="SAM" id="Coils"/>
    </source>
</evidence>
<keyword evidence="2 10" id="KW-0282">Flagellum</keyword>
<evidence type="ECO:0000256" key="6">
    <source>
        <dbReference type="ARBA" id="ARBA00034116"/>
    </source>
</evidence>
<dbReference type="PANTHER" id="PTHR15504">
    <property type="entry name" value="NASOPHARYNGEAL EPITHELIUM SPECIFIC PROTEIN 1"/>
    <property type="match status" value="1"/>
</dbReference>
<comment type="similarity">
    <text evidence="6">Belongs to the CFAP45 family.</text>
</comment>
<evidence type="ECO:0000256" key="3">
    <source>
        <dbReference type="ARBA" id="ARBA00023054"/>
    </source>
</evidence>
<sequence length="470" mass="56177">MQHSDYAILKPAYFVRVPCKDPSGESLILPAATFEQITSKSWGLTKEDRDALKAAYQKKKDEEIIAAEERKRQIYETDLARKQNPALNELEMEARGRAQHLLERADTLKMEQEEDIKKLNKLILGAQCQATRDHQIKEKKQMQAELTEEEKRLDDMMEVERRRALEIVNQIDELRKEQRIKGKQQICGQIEHRLLEKDLQDNMKEQEKCQVRENQEKMNQEDLKALEKKKEELHRLQQEIMCINNQTLRAKEQRREEEKLADMRDMEYIKNKLQREAELEAQQKQIKKDKELEIARLRARQEKATGYKADQEELRVQRSKEIIDREWRRKQKELAVKKAEEDENLKTARVEQLRCKEHFLSIKADREKADYERVLKAHQEAIIKQKEEEEKMHQKSLRHSEVIRQQVKEHEVRAVAQRRELLKETDQMSEAVQQRQMRLNELKEKKLKELKATGLPDKYCSDVERKARAF</sequence>
<feature type="coiled-coil region" evidence="8">
    <location>
        <begin position="102"/>
        <end position="177"/>
    </location>
</feature>
<protein>
    <recommendedName>
        <fullName evidence="7">Cilia- and flagella-associated protein 45</fullName>
    </recommendedName>
</protein>
<keyword evidence="4" id="KW-0969">Cilium</keyword>
<keyword evidence="5" id="KW-0966">Cell projection</keyword>
<accession>A0AAV1PNE7</accession>
<organism evidence="10 11">
    <name type="scientific">Scomber scombrus</name>
    <name type="common">Atlantic mackerel</name>
    <name type="synonym">Scomber vernalis</name>
    <dbReference type="NCBI Taxonomy" id="13677"/>
    <lineage>
        <taxon>Eukaryota</taxon>
        <taxon>Metazoa</taxon>
        <taxon>Chordata</taxon>
        <taxon>Craniata</taxon>
        <taxon>Vertebrata</taxon>
        <taxon>Euteleostomi</taxon>
        <taxon>Actinopterygii</taxon>
        <taxon>Neopterygii</taxon>
        <taxon>Teleostei</taxon>
        <taxon>Neoteleostei</taxon>
        <taxon>Acanthomorphata</taxon>
        <taxon>Pelagiaria</taxon>
        <taxon>Scombriformes</taxon>
        <taxon>Scombridae</taxon>
        <taxon>Scomber</taxon>
    </lineage>
</organism>
<feature type="coiled-coil region" evidence="8">
    <location>
        <begin position="212"/>
        <end position="290"/>
    </location>
</feature>
<keyword evidence="11" id="KW-1185">Reference proteome</keyword>
<dbReference type="InterPro" id="IPR043597">
    <property type="entry name" value="TPH_dom"/>
</dbReference>
<evidence type="ECO:0000256" key="5">
    <source>
        <dbReference type="ARBA" id="ARBA00023273"/>
    </source>
</evidence>
<evidence type="ECO:0000256" key="2">
    <source>
        <dbReference type="ARBA" id="ARBA00022846"/>
    </source>
</evidence>
<dbReference type="AlphaFoldDB" id="A0AAV1PNE7"/>
<feature type="domain" description="Trichohyalin-plectin-homology" evidence="9">
    <location>
        <begin position="110"/>
        <end position="457"/>
    </location>
</feature>
<evidence type="ECO:0000313" key="10">
    <source>
        <dbReference type="EMBL" id="CAK6973328.1"/>
    </source>
</evidence>
<keyword evidence="3 8" id="KW-0175">Coiled coil</keyword>
<feature type="coiled-coil region" evidence="8">
    <location>
        <begin position="336"/>
        <end position="388"/>
    </location>
</feature>
<dbReference type="PANTHER" id="PTHR15504:SF0">
    <property type="entry name" value="CILIA- AND FLAGELLA-ASSOCIATED PROTEIN 45"/>
    <property type="match status" value="1"/>
</dbReference>
<dbReference type="EMBL" id="CAWUFR010000227">
    <property type="protein sequence ID" value="CAK6973328.1"/>
    <property type="molecule type" value="Genomic_DNA"/>
</dbReference>
<evidence type="ECO:0000256" key="1">
    <source>
        <dbReference type="ARBA" id="ARBA00004230"/>
    </source>
</evidence>
<name>A0AAV1PNE7_SCOSC</name>
<evidence type="ECO:0000256" key="4">
    <source>
        <dbReference type="ARBA" id="ARBA00023069"/>
    </source>
</evidence>
<reference evidence="10 11" key="1">
    <citation type="submission" date="2024-01" db="EMBL/GenBank/DDBJ databases">
        <authorList>
            <person name="Alioto T."/>
            <person name="Alioto T."/>
            <person name="Gomez Garrido J."/>
        </authorList>
    </citation>
    <scope>NUCLEOTIDE SEQUENCE [LARGE SCALE GENOMIC DNA]</scope>
</reference>
<dbReference type="Pfam" id="PF13868">
    <property type="entry name" value="TPH"/>
    <property type="match status" value="1"/>
</dbReference>
<comment type="caution">
    <text evidence="10">The sequence shown here is derived from an EMBL/GenBank/DDBJ whole genome shotgun (WGS) entry which is preliminary data.</text>
</comment>
<proteinExistence type="inferred from homology"/>